<dbReference type="InterPro" id="IPR011545">
    <property type="entry name" value="DEAD/DEAH_box_helicase_dom"/>
</dbReference>
<feature type="compositionally biased region" description="Acidic residues" evidence="8">
    <location>
        <begin position="575"/>
        <end position="584"/>
    </location>
</feature>
<feature type="non-terminal residue" evidence="11">
    <location>
        <position position="744"/>
    </location>
</feature>
<keyword evidence="3 6" id="KW-0347">Helicase</keyword>
<evidence type="ECO:0000259" key="10">
    <source>
        <dbReference type="PROSITE" id="PS51194"/>
    </source>
</evidence>
<dbReference type="InterPro" id="IPR000629">
    <property type="entry name" value="RNA-helicase_DEAD-box_CS"/>
</dbReference>
<dbReference type="GO" id="GO:0016787">
    <property type="term" value="F:hydrolase activity"/>
    <property type="evidence" value="ECO:0007669"/>
    <property type="project" value="UniProtKB-KW"/>
</dbReference>
<dbReference type="Pfam" id="PF13959">
    <property type="entry name" value="CTE_SPB4"/>
    <property type="match status" value="1"/>
</dbReference>
<comment type="catalytic activity">
    <reaction evidence="7">
        <text>ATP + H2O = ADP + phosphate + H(+)</text>
        <dbReference type="Rhea" id="RHEA:13065"/>
        <dbReference type="ChEBI" id="CHEBI:15377"/>
        <dbReference type="ChEBI" id="CHEBI:15378"/>
        <dbReference type="ChEBI" id="CHEBI:30616"/>
        <dbReference type="ChEBI" id="CHEBI:43474"/>
        <dbReference type="ChEBI" id="CHEBI:456216"/>
        <dbReference type="EC" id="3.6.4.13"/>
    </reaction>
</comment>
<name>A0ABQ7GV69_DUNSA</name>
<dbReference type="EC" id="3.6.4.13" evidence="7"/>
<dbReference type="InterPro" id="IPR027417">
    <property type="entry name" value="P-loop_NTPase"/>
</dbReference>
<sequence>MGKQGGGKQRTKQKHEEKKMSKKSLQEAREIEQLEAEIAAGAPAPGTNPLASTPSDSGGYASARAFEGLPLSQYTKNGLKAAKFVTLTAVQRATLPHALAGRDILGAAKTGSGKTLAFLIPLVEKLYRLKWTRFDGLGGLVLTPTRELAMQIFEELRKIGKEHDLSAGLLIGGKKVKEEQAVVNNMNILVATPGRLLQHMDETAGFDATNVQILVLDEADRILDMGFSATVDAILENLPREGRQTMLFSATQTKSVKDLARLSLTDPEYLAIHAEAATPTPLKLQQAYAVVPAPQKMDVLWSFIKSHLHTKTIIFLSTCKQVRFVYEALKKLRPGVPLRALHGGMKQMKRMAVFYEYCQAKSMMLFATDIAARGLDFPKVDWVLQFDCPEDVASYIHRVGRTARYMSAGRALTLLMPSEQKGMLAQLEEAKVPIRQIKINPAKQQPIGPALQALLSKSVELKEFAQRAMVAYVRSEFLQPNKAVHDVTALPAVDLAQSWGLLTAPRLRFLKKVGKQKQVLLDVGADGGGALRSTEGKEDQEEGSSHEKGAEMEENGVREPAVKGPRNSSTKFGEMEEEDEEEEDGSQRGKHREPDVLHPAGQQGSIQGSDGKVTLKETAQAGKDSDEEEDFFSVKRRNVFGEPDGEAKVPGGAAAAVGSGAAKKKKMKIKVGRSTGQRTVFDESGEAMDPLALLASDQLGGTPAGSLQGEGNPADHKVDEEGLYVVADAPEDRFRAAADFMRRC</sequence>
<feature type="region of interest" description="Disordered" evidence="8">
    <location>
        <begin position="1"/>
        <end position="57"/>
    </location>
</feature>
<comment type="function">
    <text evidence="7">RNA helicase.</text>
</comment>
<dbReference type="InterPro" id="IPR014001">
    <property type="entry name" value="Helicase_ATP-bd"/>
</dbReference>
<dbReference type="CDD" id="cd18787">
    <property type="entry name" value="SF2_C_DEAD"/>
    <property type="match status" value="1"/>
</dbReference>
<evidence type="ECO:0000259" key="9">
    <source>
        <dbReference type="PROSITE" id="PS51192"/>
    </source>
</evidence>
<evidence type="ECO:0000313" key="11">
    <source>
        <dbReference type="EMBL" id="KAF5838490.1"/>
    </source>
</evidence>
<dbReference type="PROSITE" id="PS00039">
    <property type="entry name" value="DEAD_ATP_HELICASE"/>
    <property type="match status" value="1"/>
</dbReference>
<evidence type="ECO:0000256" key="8">
    <source>
        <dbReference type="SAM" id="MobiDB-lite"/>
    </source>
</evidence>
<comment type="caution">
    <text evidence="11">The sequence shown here is derived from an EMBL/GenBank/DDBJ whole genome shotgun (WGS) entry which is preliminary data.</text>
</comment>
<feature type="compositionally biased region" description="Basic and acidic residues" evidence="8">
    <location>
        <begin position="543"/>
        <end position="561"/>
    </location>
</feature>
<accession>A0ABQ7GV69</accession>
<feature type="compositionally biased region" description="Basic and acidic residues" evidence="8">
    <location>
        <begin position="14"/>
        <end position="32"/>
    </location>
</feature>
<dbReference type="Pfam" id="PF00270">
    <property type="entry name" value="DEAD"/>
    <property type="match status" value="1"/>
</dbReference>
<comment type="similarity">
    <text evidence="6">Belongs to the DEAD box helicase family.</text>
</comment>
<dbReference type="PROSITE" id="PS51192">
    <property type="entry name" value="HELICASE_ATP_BIND_1"/>
    <property type="match status" value="1"/>
</dbReference>
<dbReference type="EMBL" id="MU069576">
    <property type="protein sequence ID" value="KAF5838490.1"/>
    <property type="molecule type" value="Genomic_DNA"/>
</dbReference>
<feature type="domain" description="Helicase ATP-binding" evidence="9">
    <location>
        <begin position="95"/>
        <end position="270"/>
    </location>
</feature>
<evidence type="ECO:0000256" key="5">
    <source>
        <dbReference type="ARBA" id="ARBA00022884"/>
    </source>
</evidence>
<dbReference type="InterPro" id="IPR001650">
    <property type="entry name" value="Helicase_C-like"/>
</dbReference>
<dbReference type="InterPro" id="IPR025313">
    <property type="entry name" value="SPB4-like_CTE"/>
</dbReference>
<dbReference type="PANTHER" id="PTHR24031">
    <property type="entry name" value="RNA HELICASE"/>
    <property type="match status" value="1"/>
</dbReference>
<gene>
    <name evidence="11" type="ORF">DUNSADRAFT_2760</name>
</gene>
<dbReference type="Gene3D" id="3.40.50.300">
    <property type="entry name" value="P-loop containing nucleotide triphosphate hydrolases"/>
    <property type="match status" value="2"/>
</dbReference>
<feature type="domain" description="Helicase C-terminal" evidence="10">
    <location>
        <begin position="296"/>
        <end position="455"/>
    </location>
</feature>
<reference evidence="11" key="1">
    <citation type="submission" date="2017-08" db="EMBL/GenBank/DDBJ databases">
        <authorList>
            <person name="Polle J.E."/>
            <person name="Barry K."/>
            <person name="Cushman J."/>
            <person name="Schmutz J."/>
            <person name="Tran D."/>
            <person name="Hathwaick L.T."/>
            <person name="Yim W.C."/>
            <person name="Jenkins J."/>
            <person name="Mckie-Krisberg Z.M."/>
            <person name="Prochnik S."/>
            <person name="Lindquist E."/>
            <person name="Dockter R.B."/>
            <person name="Adam C."/>
            <person name="Molina H."/>
            <person name="Bunkerborg J."/>
            <person name="Jin E."/>
            <person name="Buchheim M."/>
            <person name="Magnuson J."/>
        </authorList>
    </citation>
    <scope>NUCLEOTIDE SEQUENCE</scope>
    <source>
        <strain evidence="11">CCAP 19/18</strain>
    </source>
</reference>
<feature type="region of interest" description="Disordered" evidence="8">
    <location>
        <begin position="526"/>
        <end position="652"/>
    </location>
</feature>
<keyword evidence="5 7" id="KW-0694">RNA-binding</keyword>
<evidence type="ECO:0000256" key="6">
    <source>
        <dbReference type="RuleBase" id="RU000492"/>
    </source>
</evidence>
<keyword evidence="12" id="KW-1185">Reference proteome</keyword>
<proteinExistence type="inferred from homology"/>
<keyword evidence="2 6" id="KW-0378">Hydrolase</keyword>
<dbReference type="PROSITE" id="PS51194">
    <property type="entry name" value="HELICASE_CTER"/>
    <property type="match status" value="1"/>
</dbReference>
<feature type="compositionally biased region" description="Low complexity" evidence="8">
    <location>
        <begin position="36"/>
        <end position="45"/>
    </location>
</feature>
<evidence type="ECO:0000256" key="4">
    <source>
        <dbReference type="ARBA" id="ARBA00022840"/>
    </source>
</evidence>
<evidence type="ECO:0000256" key="7">
    <source>
        <dbReference type="RuleBase" id="RU365068"/>
    </source>
</evidence>
<dbReference type="SMART" id="SM00490">
    <property type="entry name" value="HELICc"/>
    <property type="match status" value="1"/>
</dbReference>
<dbReference type="Proteomes" id="UP000815325">
    <property type="component" value="Unassembled WGS sequence"/>
</dbReference>
<organism evidence="11 12">
    <name type="scientific">Dunaliella salina</name>
    <name type="common">Green alga</name>
    <name type="synonym">Protococcus salinus</name>
    <dbReference type="NCBI Taxonomy" id="3046"/>
    <lineage>
        <taxon>Eukaryota</taxon>
        <taxon>Viridiplantae</taxon>
        <taxon>Chlorophyta</taxon>
        <taxon>core chlorophytes</taxon>
        <taxon>Chlorophyceae</taxon>
        <taxon>CS clade</taxon>
        <taxon>Chlamydomonadales</taxon>
        <taxon>Dunaliellaceae</taxon>
        <taxon>Dunaliella</taxon>
    </lineage>
</organism>
<dbReference type="SUPFAM" id="SSF52540">
    <property type="entry name" value="P-loop containing nucleoside triphosphate hydrolases"/>
    <property type="match status" value="1"/>
</dbReference>
<evidence type="ECO:0000256" key="3">
    <source>
        <dbReference type="ARBA" id="ARBA00022806"/>
    </source>
</evidence>
<protein>
    <recommendedName>
        <fullName evidence="7">ATP-dependent RNA helicase</fullName>
        <ecNumber evidence="7">3.6.4.13</ecNumber>
    </recommendedName>
</protein>
<dbReference type="SMART" id="SM01178">
    <property type="entry name" value="DUF4217"/>
    <property type="match status" value="1"/>
</dbReference>
<evidence type="ECO:0000313" key="12">
    <source>
        <dbReference type="Proteomes" id="UP000815325"/>
    </source>
</evidence>
<comment type="domain">
    <text evidence="7">The Q motif is unique to and characteristic of the DEAD box family of RNA helicases and controls ATP binding and hydrolysis.</text>
</comment>
<dbReference type="Pfam" id="PF00271">
    <property type="entry name" value="Helicase_C"/>
    <property type="match status" value="1"/>
</dbReference>
<keyword evidence="4 6" id="KW-0067">ATP-binding</keyword>
<evidence type="ECO:0000256" key="1">
    <source>
        <dbReference type="ARBA" id="ARBA00022741"/>
    </source>
</evidence>
<dbReference type="CDD" id="cd17941">
    <property type="entry name" value="DEADc_DDX10"/>
    <property type="match status" value="1"/>
</dbReference>
<feature type="region of interest" description="Disordered" evidence="8">
    <location>
        <begin position="697"/>
        <end position="716"/>
    </location>
</feature>
<evidence type="ECO:0000256" key="2">
    <source>
        <dbReference type="ARBA" id="ARBA00022801"/>
    </source>
</evidence>
<keyword evidence="1 6" id="KW-0547">Nucleotide-binding</keyword>
<dbReference type="SMART" id="SM00487">
    <property type="entry name" value="DEXDc"/>
    <property type="match status" value="1"/>
</dbReference>